<organism evidence="11 12">
    <name type="scientific">Pseudaminobacter salicylatoxidans</name>
    <dbReference type="NCBI Taxonomy" id="93369"/>
    <lineage>
        <taxon>Bacteria</taxon>
        <taxon>Pseudomonadati</taxon>
        <taxon>Pseudomonadota</taxon>
        <taxon>Alphaproteobacteria</taxon>
        <taxon>Hyphomicrobiales</taxon>
        <taxon>Phyllobacteriaceae</taxon>
        <taxon>Pseudaminobacter</taxon>
    </lineage>
</organism>
<dbReference type="Pfam" id="PF07244">
    <property type="entry name" value="POTRA"/>
    <property type="match status" value="5"/>
</dbReference>
<feature type="domain" description="POTRA" evidence="10">
    <location>
        <begin position="360"/>
        <end position="433"/>
    </location>
</feature>
<feature type="signal peptide" evidence="8">
    <location>
        <begin position="1"/>
        <end position="27"/>
    </location>
</feature>
<keyword evidence="2 8" id="KW-1134">Transmembrane beta strand</keyword>
<feature type="domain" description="POTRA" evidence="10">
    <location>
        <begin position="187"/>
        <end position="275"/>
    </location>
</feature>
<keyword evidence="12" id="KW-1185">Reference proteome</keyword>
<dbReference type="InterPro" id="IPR000184">
    <property type="entry name" value="Bac_surfAg_D15"/>
</dbReference>
<reference evidence="11 12" key="1">
    <citation type="submission" date="2018-05" db="EMBL/GenBank/DDBJ databases">
        <title>Genomic Encyclopedia of Type Strains, Phase IV (KMG-IV): sequencing the most valuable type-strain genomes for metagenomic binning, comparative biology and taxonomic classification.</title>
        <authorList>
            <person name="Goeker M."/>
        </authorList>
    </citation>
    <scope>NUCLEOTIDE SEQUENCE [LARGE SCALE GENOMIC DNA]</scope>
    <source>
        <strain evidence="11 12">DSM 6986</strain>
    </source>
</reference>
<dbReference type="GO" id="GO:0009279">
    <property type="term" value="C:cell outer membrane"/>
    <property type="evidence" value="ECO:0007669"/>
    <property type="project" value="UniProtKB-SubCell"/>
</dbReference>
<evidence type="ECO:0000313" key="12">
    <source>
        <dbReference type="Proteomes" id="UP000245396"/>
    </source>
</evidence>
<evidence type="ECO:0000256" key="9">
    <source>
        <dbReference type="NCBIfam" id="TIGR03303"/>
    </source>
</evidence>
<comment type="subunit">
    <text evidence="8">Part of the Bam complex.</text>
</comment>
<evidence type="ECO:0000256" key="1">
    <source>
        <dbReference type="ARBA" id="ARBA00004370"/>
    </source>
</evidence>
<name>A0A316C9C5_PSESE</name>
<dbReference type="HAMAP" id="MF_01430">
    <property type="entry name" value="OM_assembly_BamA"/>
    <property type="match status" value="1"/>
</dbReference>
<dbReference type="GO" id="GO:0051205">
    <property type="term" value="P:protein insertion into membrane"/>
    <property type="evidence" value="ECO:0007669"/>
    <property type="project" value="UniProtKB-UniRule"/>
</dbReference>
<dbReference type="NCBIfam" id="TIGR03303">
    <property type="entry name" value="OM_YaeT"/>
    <property type="match status" value="1"/>
</dbReference>
<protein>
    <recommendedName>
        <fullName evidence="8 9">Outer membrane protein assembly factor BamA</fullName>
    </recommendedName>
</protein>
<dbReference type="PANTHER" id="PTHR12815:SF23">
    <property type="entry name" value="OUTER MEMBRANE PROTEIN ASSEMBLY FACTOR BAMA"/>
    <property type="match status" value="1"/>
</dbReference>
<dbReference type="STRING" id="1192868.GCA_000304395_03979"/>
<dbReference type="InterPro" id="IPR034746">
    <property type="entry name" value="POTRA"/>
</dbReference>
<sequence precursor="true">MKAASNFLSAVSAAALSASLVVPGAVAVQFASVSAASAAVVSSIQVRGNQRVDAQTIRDYVAIKPGKAFSNADIDEAVKRLFATGLFSDVRINQAGSALVVQVSELQVVNQVLFQGNKKIKDAQLSGMVQLKPRGTFSNATMEADAEAIREAYRRIGRNDANVNARVMDLGENRVNVVFEVNEGERTKIAAINFVGNNAFSSRRLADVISTKKSTILSFLMRDDVYDEQRLRADEEALRRFYYNRGYADFRIISASGELDEASNTYTVTITLEEGDRYTFGDVSVESSIPDVNTAELQSQLKTKPGAVYSAKNVEDSIIALTEEVAGKGYAFAQVTPRGDRNFENHTISVVYTVDQGAKAYVERIEIRGNDRTRDYVIRREFDVSEGDAFNQVLIQRAKKRLENLGFFESVQIATAPGSEPDQVVLVVDVVEKSTGEFSIGAGYTSGGETPGPSVEGSITERNFLGRGQYIRFSAGGGKRSRDFSLSFTEPYFLGRRIAAGFDIYRQTRTFDKYESELNGGTVRFGLPITEALSTQLAYNYTQEKYKFRDGCDANGDGQIDQKPDPDNPGSTIPVCDVSQGIIEGVNESPWTKSSVSGTILYNTIDDMKNPHSGIYATMTTEVAGVGGDAKFVKVTGRGNYYHTLSEEYDIVGLATVGGGHVQGYGSEKNLRIFDHFQGTDRMIRGFEWGGFGPYDLDTGDHLGGTTYFNASLEAQFPLPVIPESFGLRGAVFADAATLYGNKIAPVSGLTVAGTDMEWRASVGAGLIWASPFGPLRIDYAVPVVKKDGDVVQNFNFGISTRF</sequence>
<dbReference type="EMBL" id="QGGG01000002">
    <property type="protein sequence ID" value="PWJ85763.1"/>
    <property type="molecule type" value="Genomic_DNA"/>
</dbReference>
<dbReference type="GO" id="GO:0043165">
    <property type="term" value="P:Gram-negative-bacterium-type cell outer membrane assembly"/>
    <property type="evidence" value="ECO:0007669"/>
    <property type="project" value="UniProtKB-UniRule"/>
</dbReference>
<evidence type="ECO:0000256" key="3">
    <source>
        <dbReference type="ARBA" id="ARBA00022692"/>
    </source>
</evidence>
<feature type="domain" description="POTRA" evidence="10">
    <location>
        <begin position="39"/>
        <end position="106"/>
    </location>
</feature>
<comment type="caution">
    <text evidence="11">The sequence shown here is derived from an EMBL/GenBank/DDBJ whole genome shotgun (WGS) entry which is preliminary data.</text>
</comment>
<accession>A0A316C9C5</accession>
<evidence type="ECO:0000256" key="8">
    <source>
        <dbReference type="HAMAP-Rule" id="MF_01430"/>
    </source>
</evidence>
<dbReference type="PANTHER" id="PTHR12815">
    <property type="entry name" value="SORTING AND ASSEMBLY MACHINERY SAMM50 PROTEIN FAMILY MEMBER"/>
    <property type="match status" value="1"/>
</dbReference>
<dbReference type="Proteomes" id="UP000245396">
    <property type="component" value="Unassembled WGS sequence"/>
</dbReference>
<evidence type="ECO:0000256" key="2">
    <source>
        <dbReference type="ARBA" id="ARBA00022452"/>
    </source>
</evidence>
<keyword evidence="5 8" id="KW-0677">Repeat</keyword>
<gene>
    <name evidence="8" type="primary">bamA</name>
    <name evidence="11" type="ORF">C7441_102209</name>
</gene>
<keyword evidence="7 8" id="KW-0998">Cell outer membrane</keyword>
<feature type="domain" description="POTRA" evidence="10">
    <location>
        <begin position="107"/>
        <end position="184"/>
    </location>
</feature>
<feature type="chain" id="PRO_5016470317" description="Outer membrane protein assembly factor BamA" evidence="8">
    <location>
        <begin position="28"/>
        <end position="803"/>
    </location>
</feature>
<comment type="subcellular location">
    <subcellularLocation>
        <location evidence="8">Cell outer membrane</location>
    </subcellularLocation>
    <subcellularLocation>
        <location evidence="1">Membrane</location>
    </subcellularLocation>
</comment>
<evidence type="ECO:0000256" key="4">
    <source>
        <dbReference type="ARBA" id="ARBA00022729"/>
    </source>
</evidence>
<dbReference type="PIRSF" id="PIRSF006076">
    <property type="entry name" value="OM_assembly_OMP85"/>
    <property type="match status" value="1"/>
</dbReference>
<keyword evidence="4 8" id="KW-0732">Signal</keyword>
<dbReference type="AlphaFoldDB" id="A0A316C9C5"/>
<evidence type="ECO:0000256" key="5">
    <source>
        <dbReference type="ARBA" id="ARBA00022737"/>
    </source>
</evidence>
<evidence type="ECO:0000259" key="10">
    <source>
        <dbReference type="PROSITE" id="PS51779"/>
    </source>
</evidence>
<keyword evidence="3 8" id="KW-0812">Transmembrane</keyword>
<dbReference type="OrthoDB" id="9803054at2"/>
<evidence type="ECO:0000313" key="11">
    <source>
        <dbReference type="EMBL" id="PWJ85763.1"/>
    </source>
</evidence>
<comment type="function">
    <text evidence="8">Part of the outer membrane protein assembly complex, which is involved in assembly and insertion of beta-barrel proteins into the outer membrane.</text>
</comment>
<dbReference type="Gene3D" id="3.10.20.310">
    <property type="entry name" value="membrane protein fhac"/>
    <property type="match status" value="5"/>
</dbReference>
<dbReference type="InterPro" id="IPR010827">
    <property type="entry name" value="BamA/TamA_POTRA"/>
</dbReference>
<dbReference type="PROSITE" id="PS51779">
    <property type="entry name" value="POTRA"/>
    <property type="match status" value="4"/>
</dbReference>
<dbReference type="Gene3D" id="2.40.160.50">
    <property type="entry name" value="membrane protein fhac: a member of the omp85/tpsb transporter family"/>
    <property type="match status" value="1"/>
</dbReference>
<evidence type="ECO:0000256" key="7">
    <source>
        <dbReference type="ARBA" id="ARBA00023237"/>
    </source>
</evidence>
<dbReference type="RefSeq" id="WP_109611742.1">
    <property type="nucleotide sequence ID" value="NZ_QGGG01000002.1"/>
</dbReference>
<dbReference type="Pfam" id="PF01103">
    <property type="entry name" value="Omp85"/>
    <property type="match status" value="1"/>
</dbReference>
<dbReference type="InterPro" id="IPR023707">
    <property type="entry name" value="OM_assembly_BamA"/>
</dbReference>
<evidence type="ECO:0000256" key="6">
    <source>
        <dbReference type="ARBA" id="ARBA00023136"/>
    </source>
</evidence>
<proteinExistence type="inferred from homology"/>
<comment type="similarity">
    <text evidence="8">Belongs to the BamA family.</text>
</comment>
<keyword evidence="6 8" id="KW-0472">Membrane</keyword>
<dbReference type="InterPro" id="IPR039910">
    <property type="entry name" value="D15-like"/>
</dbReference>